<dbReference type="EMBL" id="BARS01011303">
    <property type="protein sequence ID" value="GAF88441.1"/>
    <property type="molecule type" value="Genomic_DNA"/>
</dbReference>
<comment type="caution">
    <text evidence="1">The sequence shown here is derived from an EMBL/GenBank/DDBJ whole genome shotgun (WGS) entry which is preliminary data.</text>
</comment>
<dbReference type="PANTHER" id="PTHR30217">
    <property type="entry name" value="PEPTIDASE U32 FAMILY"/>
    <property type="match status" value="1"/>
</dbReference>
<reference evidence="1" key="1">
    <citation type="journal article" date="2014" name="Front. Microbiol.">
        <title>High frequency of phylogenetically diverse reductive dehalogenase-homologous genes in deep subseafloor sedimentary metagenomes.</title>
        <authorList>
            <person name="Kawai M."/>
            <person name="Futagami T."/>
            <person name="Toyoda A."/>
            <person name="Takaki Y."/>
            <person name="Nishi S."/>
            <person name="Hori S."/>
            <person name="Arai W."/>
            <person name="Tsubouchi T."/>
            <person name="Morono Y."/>
            <person name="Uchiyama I."/>
            <person name="Ito T."/>
            <person name="Fujiyama A."/>
            <person name="Inagaki F."/>
            <person name="Takami H."/>
        </authorList>
    </citation>
    <scope>NUCLEOTIDE SEQUENCE</scope>
    <source>
        <strain evidence="1">Expedition CK06-06</strain>
    </source>
</reference>
<evidence type="ECO:0000313" key="1">
    <source>
        <dbReference type="EMBL" id="GAF88441.1"/>
    </source>
</evidence>
<sequence length="229" mass="25303">MAALAAGADAVYCGMKHFSARMMAKNFSLEELTSLTRLAHDMGIKVYVAFNSLLKPEDLNRAARLAEALGRWVKPDALIIQDLSFVNLVRQTGFSGELHLSTLANASFPAALDLIRGKLGIDRVVVPRELNIDEVKTLAKACPDGLSLEVFIHGALCYAVSGRCYWSSYFGGKSGLRGRCVQPCRRFYTQNSQKKRFFSCQDLSLDVLAKVLLSVPEVRAWKIEGRKKG</sequence>
<evidence type="ECO:0008006" key="2">
    <source>
        <dbReference type="Google" id="ProtNLM"/>
    </source>
</evidence>
<accession>X0TMG3</accession>
<organism evidence="1">
    <name type="scientific">marine sediment metagenome</name>
    <dbReference type="NCBI Taxonomy" id="412755"/>
    <lineage>
        <taxon>unclassified sequences</taxon>
        <taxon>metagenomes</taxon>
        <taxon>ecological metagenomes</taxon>
    </lineage>
</organism>
<name>X0TMG3_9ZZZZ</name>
<dbReference type="AlphaFoldDB" id="X0TMG3"/>
<proteinExistence type="predicted"/>
<gene>
    <name evidence="1" type="ORF">S01H1_20609</name>
</gene>
<dbReference type="InterPro" id="IPR051454">
    <property type="entry name" value="RNA/ubiquinone_mod_enzymes"/>
</dbReference>
<protein>
    <recommendedName>
        <fullName evidence="2">Peptidase U32 collagenase domain-containing protein</fullName>
    </recommendedName>
</protein>
<dbReference type="InterPro" id="IPR001539">
    <property type="entry name" value="Peptidase_U32"/>
</dbReference>
<dbReference type="PANTHER" id="PTHR30217:SF10">
    <property type="entry name" value="23S RRNA 5-HYDROXYCYTIDINE C2501 SYNTHASE"/>
    <property type="match status" value="1"/>
</dbReference>
<feature type="non-terminal residue" evidence="1">
    <location>
        <position position="229"/>
    </location>
</feature>
<dbReference type="Pfam" id="PF01136">
    <property type="entry name" value="Peptidase_U32"/>
    <property type="match status" value="1"/>
</dbReference>